<evidence type="ECO:0000256" key="5">
    <source>
        <dbReference type="ARBA" id="ARBA00045658"/>
    </source>
</evidence>
<dbReference type="PANTHER" id="PTHR13748">
    <property type="entry name" value="COBW-RELATED"/>
    <property type="match status" value="1"/>
</dbReference>
<evidence type="ECO:0000256" key="2">
    <source>
        <dbReference type="ARBA" id="ARBA00022801"/>
    </source>
</evidence>
<dbReference type="RefSeq" id="WP_256614374.1">
    <property type="nucleotide sequence ID" value="NZ_JANIBK010000021.1"/>
</dbReference>
<dbReference type="SUPFAM" id="SSF52540">
    <property type="entry name" value="P-loop containing nucleoside triphosphate hydrolases"/>
    <property type="match status" value="1"/>
</dbReference>
<comment type="caution">
    <text evidence="9">The sequence shown here is derived from an EMBL/GenBank/DDBJ whole genome shotgun (WGS) entry which is preliminary data.</text>
</comment>
<gene>
    <name evidence="9" type="ORF">NP596_06000</name>
</gene>
<dbReference type="Proteomes" id="UP001524586">
    <property type="component" value="Unassembled WGS sequence"/>
</dbReference>
<dbReference type="Pfam" id="PF07683">
    <property type="entry name" value="CobW_C"/>
    <property type="match status" value="1"/>
</dbReference>
<comment type="catalytic activity">
    <reaction evidence="6">
        <text>GTP + H2O = GDP + phosphate + H(+)</text>
        <dbReference type="Rhea" id="RHEA:19669"/>
        <dbReference type="ChEBI" id="CHEBI:15377"/>
        <dbReference type="ChEBI" id="CHEBI:15378"/>
        <dbReference type="ChEBI" id="CHEBI:37565"/>
        <dbReference type="ChEBI" id="CHEBI:43474"/>
        <dbReference type="ChEBI" id="CHEBI:58189"/>
    </reaction>
    <physiologicalReaction direction="left-to-right" evidence="6">
        <dbReference type="Rhea" id="RHEA:19670"/>
    </physiologicalReaction>
</comment>
<dbReference type="CDD" id="cd03112">
    <property type="entry name" value="CobW-like"/>
    <property type="match status" value="1"/>
</dbReference>
<accession>A0ABT1U2E6</accession>
<dbReference type="InterPro" id="IPR036627">
    <property type="entry name" value="CobW-likC_sf"/>
</dbReference>
<dbReference type="EMBL" id="JANIBK010000021">
    <property type="protein sequence ID" value="MCQ8128011.1"/>
    <property type="molecule type" value="Genomic_DNA"/>
</dbReference>
<dbReference type="Pfam" id="PF02492">
    <property type="entry name" value="cobW"/>
    <property type="match status" value="1"/>
</dbReference>
<comment type="function">
    <text evidence="5">Zinc chaperone that directly transfers zinc cofactor to target proteins, thereby activating them. Zinc is transferred from the CXCC motif in the GTPase domain to the zinc binding site in target proteins in a process requiring GTP hydrolysis.</text>
</comment>
<evidence type="ECO:0000256" key="6">
    <source>
        <dbReference type="ARBA" id="ARBA00049117"/>
    </source>
</evidence>
<dbReference type="Gene3D" id="3.40.50.300">
    <property type="entry name" value="P-loop containing nucleotide triphosphate hydrolases"/>
    <property type="match status" value="1"/>
</dbReference>
<dbReference type="InterPro" id="IPR051316">
    <property type="entry name" value="Zinc-reg_GTPase_activator"/>
</dbReference>
<proteinExistence type="inferred from homology"/>
<feature type="domain" description="CobW C-terminal" evidence="8">
    <location>
        <begin position="221"/>
        <end position="315"/>
    </location>
</feature>
<evidence type="ECO:0000313" key="10">
    <source>
        <dbReference type="Proteomes" id="UP001524586"/>
    </source>
</evidence>
<sequence>MMELTKIPVIVVTGFLGSGKTTLLNRLLADGVKTAVVINEFGATAIDQDLLLNQDIPMTVLSGGCLCCQIKGALAPTLKNLWMAWNKTDTKPFERIIIETSGVASPEPILDTLLREPWLSKRYRLQQIVATLAIPSAITQLERHAEARAQMAWADLLLLTHADLADAAQHAELIDYLKLQAPATPTLTATRDPFDTSTLQSKTPPSFRRVPSGQALPEHGFRSVSLYLEHTPSWPRLQATLQALLTNHADDLVRIKGVVYFPECAEAFAVHAVAGHLYPPIQLPERPNLDRRSRLVLITVSNPEQLANELLIHLGVERSQNPIRLH</sequence>
<dbReference type="SUPFAM" id="SSF90002">
    <property type="entry name" value="Hypothetical protein YjiA, C-terminal domain"/>
    <property type="match status" value="1"/>
</dbReference>
<evidence type="ECO:0000313" key="9">
    <source>
        <dbReference type="EMBL" id="MCQ8128011.1"/>
    </source>
</evidence>
<keyword evidence="1" id="KW-0547">Nucleotide-binding</keyword>
<feature type="compositionally biased region" description="Polar residues" evidence="7">
    <location>
        <begin position="195"/>
        <end position="204"/>
    </location>
</feature>
<feature type="region of interest" description="Disordered" evidence="7">
    <location>
        <begin position="188"/>
        <end position="214"/>
    </location>
</feature>
<dbReference type="PANTHER" id="PTHR13748:SF62">
    <property type="entry name" value="COBW DOMAIN-CONTAINING PROTEIN"/>
    <property type="match status" value="1"/>
</dbReference>
<comment type="similarity">
    <text evidence="4">Belongs to the SIMIBI class G3E GTPase family. ZNG1 subfamily.</text>
</comment>
<keyword evidence="3" id="KW-0143">Chaperone</keyword>
<name>A0ABT1U2E6_9GAMM</name>
<dbReference type="InterPro" id="IPR027417">
    <property type="entry name" value="P-loop_NTPase"/>
</dbReference>
<dbReference type="InterPro" id="IPR003495">
    <property type="entry name" value="CobW/HypB/UreG_nucleotide-bd"/>
</dbReference>
<evidence type="ECO:0000256" key="3">
    <source>
        <dbReference type="ARBA" id="ARBA00023186"/>
    </source>
</evidence>
<evidence type="ECO:0000256" key="4">
    <source>
        <dbReference type="ARBA" id="ARBA00034320"/>
    </source>
</evidence>
<dbReference type="Gene3D" id="3.30.1220.10">
    <property type="entry name" value="CobW-like, C-terminal domain"/>
    <property type="match status" value="1"/>
</dbReference>
<keyword evidence="10" id="KW-1185">Reference proteome</keyword>
<protein>
    <submittedName>
        <fullName evidence="9">GTP-binding protein</fullName>
    </submittedName>
</protein>
<evidence type="ECO:0000256" key="1">
    <source>
        <dbReference type="ARBA" id="ARBA00022741"/>
    </source>
</evidence>
<evidence type="ECO:0000256" key="7">
    <source>
        <dbReference type="SAM" id="MobiDB-lite"/>
    </source>
</evidence>
<keyword evidence="2" id="KW-0378">Hydrolase</keyword>
<reference evidence="9 10" key="1">
    <citation type="submission" date="2022-07" db="EMBL/GenBank/DDBJ databases">
        <title>Methylomonas rivi sp. nov., Methylomonas rosea sp. nov., Methylomonas aureus sp. nov. and Methylomonas subterranea sp. nov., four novel methanotrophs isolated from a freshwater creek and the deep terrestrial subsurface.</title>
        <authorList>
            <person name="Abin C."/>
            <person name="Sankaranarayanan K."/>
            <person name="Garner C."/>
            <person name="Sindelar R."/>
            <person name="Kotary K."/>
            <person name="Garner R."/>
            <person name="Barclay S."/>
            <person name="Lawson P."/>
            <person name="Krumholz L."/>
        </authorList>
    </citation>
    <scope>NUCLEOTIDE SEQUENCE [LARGE SCALE GENOMIC DNA]</scope>
    <source>
        <strain evidence="9 10">WSC-6</strain>
    </source>
</reference>
<organism evidence="9 10">
    <name type="scientific">Methylomonas rivi</name>
    <dbReference type="NCBI Taxonomy" id="2952226"/>
    <lineage>
        <taxon>Bacteria</taxon>
        <taxon>Pseudomonadati</taxon>
        <taxon>Pseudomonadota</taxon>
        <taxon>Gammaproteobacteria</taxon>
        <taxon>Methylococcales</taxon>
        <taxon>Methylococcaceae</taxon>
        <taxon>Methylomonas</taxon>
    </lineage>
</organism>
<dbReference type="InterPro" id="IPR011629">
    <property type="entry name" value="CobW-like_C"/>
</dbReference>
<evidence type="ECO:0000259" key="8">
    <source>
        <dbReference type="SMART" id="SM00833"/>
    </source>
</evidence>
<dbReference type="SMART" id="SM00833">
    <property type="entry name" value="CobW_C"/>
    <property type="match status" value="1"/>
</dbReference>